<feature type="transmembrane region" description="Helical" evidence="4">
    <location>
        <begin position="12"/>
        <end position="34"/>
    </location>
</feature>
<name>K0CHD5_ALCDB</name>
<dbReference type="EMBL" id="CP003466">
    <property type="protein sequence ID" value="AFT71041.1"/>
    <property type="molecule type" value="Genomic_DNA"/>
</dbReference>
<feature type="transmembrane region" description="Helical" evidence="4">
    <location>
        <begin position="240"/>
        <end position="259"/>
    </location>
</feature>
<keyword evidence="2 4" id="KW-1133">Transmembrane helix</keyword>
<dbReference type="PANTHER" id="PTHR23531">
    <property type="entry name" value="QUINOLENE RESISTANCE PROTEIN NORA"/>
    <property type="match status" value="1"/>
</dbReference>
<feature type="transmembrane region" description="Helical" evidence="4">
    <location>
        <begin position="168"/>
        <end position="188"/>
    </location>
</feature>
<evidence type="ECO:0000256" key="2">
    <source>
        <dbReference type="ARBA" id="ARBA00022989"/>
    </source>
</evidence>
<reference evidence="5 6" key="1">
    <citation type="journal article" date="2012" name="J. Bacteriol.">
        <title>Complete genome sequence of Alcanivorax dieselolei type strain B5.</title>
        <authorList>
            <person name="Lai Q."/>
            <person name="Li W."/>
            <person name="Shao Z."/>
        </authorList>
    </citation>
    <scope>NUCLEOTIDE SEQUENCE [LARGE SCALE GENOMIC DNA]</scope>
    <source>
        <strain evidence="6">DSM 16502 / CGMCC 1.3690 / B-5</strain>
    </source>
</reference>
<dbReference type="InterPro" id="IPR036259">
    <property type="entry name" value="MFS_trans_sf"/>
</dbReference>
<feature type="transmembrane region" description="Helical" evidence="4">
    <location>
        <begin position="271"/>
        <end position="289"/>
    </location>
</feature>
<evidence type="ECO:0000256" key="4">
    <source>
        <dbReference type="SAM" id="Phobius"/>
    </source>
</evidence>
<gene>
    <name evidence="5" type="ordered locus">B5T_02773</name>
</gene>
<dbReference type="RefSeq" id="WP_014995107.1">
    <property type="nucleotide sequence ID" value="NC_018691.1"/>
</dbReference>
<dbReference type="PANTHER" id="PTHR23531:SF1">
    <property type="entry name" value="QUINOLENE RESISTANCE PROTEIN NORA"/>
    <property type="match status" value="1"/>
</dbReference>
<dbReference type="eggNOG" id="COG2814">
    <property type="taxonomic scope" value="Bacteria"/>
</dbReference>
<feature type="transmembrane region" description="Helical" evidence="4">
    <location>
        <begin position="330"/>
        <end position="351"/>
    </location>
</feature>
<dbReference type="InterPro" id="IPR052714">
    <property type="entry name" value="MFS_Exporter"/>
</dbReference>
<dbReference type="HOGENOM" id="CLU_001265_10_3_6"/>
<keyword evidence="6" id="KW-1185">Reference proteome</keyword>
<dbReference type="InterPro" id="IPR011701">
    <property type="entry name" value="MFS"/>
</dbReference>
<dbReference type="Pfam" id="PF07690">
    <property type="entry name" value="MFS_1"/>
    <property type="match status" value="1"/>
</dbReference>
<dbReference type="Proteomes" id="UP000006286">
    <property type="component" value="Chromosome"/>
</dbReference>
<proteinExistence type="predicted"/>
<feature type="transmembrane region" description="Helical" evidence="4">
    <location>
        <begin position="295"/>
        <end position="318"/>
    </location>
</feature>
<dbReference type="Gene3D" id="1.20.1250.20">
    <property type="entry name" value="MFS general substrate transporter like domains"/>
    <property type="match status" value="1"/>
</dbReference>
<accession>K0CHD5</accession>
<sequence>MLSHASPRFDVARIQCAVIICFFLVGLSLGALPLFITKDLAADDTIVGLVIGSQFLASLLSRIFVGRLLQAGLRRCVLASLVGLMSYGLLLGISPYNSELAVPTLIFARVVQGVAVGTLATAAIMWAIDKLGESSTARVLSMTGISIYGAVACGAPAGILIFQYLGLPAVAGLIIALPIIPVVTLLRVSDIAPKTEQKTIGTRVFGKVLLPGSVLFLHGVGFVSIEAFVSLYFSQSGWPLVTWALSLFGVSFVLIRVSLGHLLQGSGLVRLAAASLSFQALGLTLLAVAPNQYWALLSTAIIGGSCSLTFPALGAIATGCCSTHERGTAMGYYSGFQDASYALTGPAIGLAINARGYGTGFFAAGICALLGLVLLSRVKR</sequence>
<feature type="transmembrane region" description="Helical" evidence="4">
    <location>
        <begin position="77"/>
        <end position="94"/>
    </location>
</feature>
<feature type="transmembrane region" description="Helical" evidence="4">
    <location>
        <begin position="357"/>
        <end position="375"/>
    </location>
</feature>
<keyword evidence="1 4" id="KW-0812">Transmembrane</keyword>
<dbReference type="PATRIC" id="fig|930169.3.peg.2740"/>
<evidence type="ECO:0000256" key="1">
    <source>
        <dbReference type="ARBA" id="ARBA00022692"/>
    </source>
</evidence>
<feature type="transmembrane region" description="Helical" evidence="4">
    <location>
        <begin position="106"/>
        <end position="128"/>
    </location>
</feature>
<feature type="transmembrane region" description="Helical" evidence="4">
    <location>
        <begin position="140"/>
        <end position="162"/>
    </location>
</feature>
<evidence type="ECO:0000313" key="6">
    <source>
        <dbReference type="Proteomes" id="UP000006286"/>
    </source>
</evidence>
<dbReference type="SUPFAM" id="SSF103473">
    <property type="entry name" value="MFS general substrate transporter"/>
    <property type="match status" value="1"/>
</dbReference>
<dbReference type="OrthoDB" id="322544at2"/>
<dbReference type="AlphaFoldDB" id="K0CHD5"/>
<feature type="transmembrane region" description="Helical" evidence="4">
    <location>
        <begin position="208"/>
        <end position="234"/>
    </location>
</feature>
<dbReference type="STRING" id="930169.B5T_02773"/>
<keyword evidence="3 4" id="KW-0472">Membrane</keyword>
<organism evidence="5 6">
    <name type="scientific">Alcanivorax dieselolei (strain DSM 16502 / CGMCC 1.3690 / MCCC 1A00001 / B-5)</name>
    <name type="common">Alloalcanivorax dieselolei</name>
    <dbReference type="NCBI Taxonomy" id="930169"/>
    <lineage>
        <taxon>Bacteria</taxon>
        <taxon>Pseudomonadati</taxon>
        <taxon>Pseudomonadota</taxon>
        <taxon>Gammaproteobacteria</taxon>
        <taxon>Oceanospirillales</taxon>
        <taxon>Alcanivoracaceae</taxon>
        <taxon>Alloalcanivorax</taxon>
    </lineage>
</organism>
<feature type="transmembrane region" description="Helical" evidence="4">
    <location>
        <begin position="46"/>
        <end position="65"/>
    </location>
</feature>
<dbReference type="KEGG" id="adi:B5T_02773"/>
<evidence type="ECO:0000256" key="3">
    <source>
        <dbReference type="ARBA" id="ARBA00023136"/>
    </source>
</evidence>
<dbReference type="GO" id="GO:0022857">
    <property type="term" value="F:transmembrane transporter activity"/>
    <property type="evidence" value="ECO:0007669"/>
    <property type="project" value="InterPro"/>
</dbReference>
<evidence type="ECO:0000313" key="5">
    <source>
        <dbReference type="EMBL" id="AFT71041.1"/>
    </source>
</evidence>
<protein>
    <submittedName>
        <fullName evidence="5">Major facilitator superfamily transporter</fullName>
    </submittedName>
</protein>